<sequence length="9" mass="1096">MYTDYMATT</sequence>
<reference evidence="1" key="2">
    <citation type="journal article" date="2015" name="Data Brief">
        <title>Shoot transcriptome of the giant reed, Arundo donax.</title>
        <authorList>
            <person name="Barrero R.A."/>
            <person name="Guerrero F.D."/>
            <person name="Moolhuijzen P."/>
            <person name="Goolsby J.A."/>
            <person name="Tidwell J."/>
            <person name="Bellgard S.E."/>
            <person name="Bellgard M.I."/>
        </authorList>
    </citation>
    <scope>NUCLEOTIDE SEQUENCE</scope>
    <source>
        <tissue evidence="1">Shoot tissue taken approximately 20 cm above the soil surface</tissue>
    </source>
</reference>
<reference evidence="1" key="1">
    <citation type="submission" date="2014-09" db="EMBL/GenBank/DDBJ databases">
        <authorList>
            <person name="Magalhaes I.L.F."/>
            <person name="Oliveira U."/>
            <person name="Santos F.R."/>
            <person name="Vidigal T.H.D.A."/>
            <person name="Brescovit A.D."/>
            <person name="Santos A.J."/>
        </authorList>
    </citation>
    <scope>NUCLEOTIDE SEQUENCE</scope>
    <source>
        <tissue evidence="1">Shoot tissue taken approximately 20 cm above the soil surface</tissue>
    </source>
</reference>
<protein>
    <submittedName>
        <fullName evidence="1">Uncharacterized protein</fullName>
    </submittedName>
</protein>
<evidence type="ECO:0000313" key="1">
    <source>
        <dbReference type="EMBL" id="JAD63749.1"/>
    </source>
</evidence>
<accession>A0A0A9BIE8</accession>
<organism evidence="1">
    <name type="scientific">Arundo donax</name>
    <name type="common">Giant reed</name>
    <name type="synonym">Donax arundinaceus</name>
    <dbReference type="NCBI Taxonomy" id="35708"/>
    <lineage>
        <taxon>Eukaryota</taxon>
        <taxon>Viridiplantae</taxon>
        <taxon>Streptophyta</taxon>
        <taxon>Embryophyta</taxon>
        <taxon>Tracheophyta</taxon>
        <taxon>Spermatophyta</taxon>
        <taxon>Magnoliopsida</taxon>
        <taxon>Liliopsida</taxon>
        <taxon>Poales</taxon>
        <taxon>Poaceae</taxon>
        <taxon>PACMAD clade</taxon>
        <taxon>Arundinoideae</taxon>
        <taxon>Arundineae</taxon>
        <taxon>Arundo</taxon>
    </lineage>
</organism>
<name>A0A0A9BIE8_ARUDO</name>
<proteinExistence type="predicted"/>
<dbReference type="EMBL" id="GBRH01234146">
    <property type="protein sequence ID" value="JAD63749.1"/>
    <property type="molecule type" value="Transcribed_RNA"/>
</dbReference>